<dbReference type="SUPFAM" id="SSF52833">
    <property type="entry name" value="Thioredoxin-like"/>
    <property type="match status" value="1"/>
</dbReference>
<dbReference type="GO" id="GO:0016209">
    <property type="term" value="F:antioxidant activity"/>
    <property type="evidence" value="ECO:0007669"/>
    <property type="project" value="InterPro"/>
</dbReference>
<dbReference type="Gene3D" id="3.40.30.10">
    <property type="entry name" value="Glutaredoxin"/>
    <property type="match status" value="1"/>
</dbReference>
<gene>
    <name evidence="2" type="ORF">SAMN04488500_10877</name>
</gene>
<dbReference type="InterPro" id="IPR000866">
    <property type="entry name" value="AhpC/TSA"/>
</dbReference>
<dbReference type="EMBL" id="FWXI01000008">
    <property type="protein sequence ID" value="SMC75196.1"/>
    <property type="molecule type" value="Genomic_DNA"/>
</dbReference>
<evidence type="ECO:0000313" key="3">
    <source>
        <dbReference type="Proteomes" id="UP000192738"/>
    </source>
</evidence>
<organism evidence="2 3">
    <name type="scientific">Sporomusa malonica</name>
    <dbReference type="NCBI Taxonomy" id="112901"/>
    <lineage>
        <taxon>Bacteria</taxon>
        <taxon>Bacillati</taxon>
        <taxon>Bacillota</taxon>
        <taxon>Negativicutes</taxon>
        <taxon>Selenomonadales</taxon>
        <taxon>Sporomusaceae</taxon>
        <taxon>Sporomusa</taxon>
    </lineage>
</organism>
<evidence type="ECO:0000313" key="2">
    <source>
        <dbReference type="EMBL" id="SMC75196.1"/>
    </source>
</evidence>
<proteinExistence type="predicted"/>
<dbReference type="AlphaFoldDB" id="A0A1W2BQX2"/>
<feature type="domain" description="Alkyl hydroperoxide reductase subunit C/ Thiol specific antioxidant" evidence="1">
    <location>
        <begin position="8"/>
        <end position="45"/>
    </location>
</feature>
<sequence length="46" mass="5071">MMEEIREGQIAPDFTLPATGGNPVTLGQFQGKKVVLYFYPKDNTPA</sequence>
<dbReference type="GO" id="GO:0016491">
    <property type="term" value="F:oxidoreductase activity"/>
    <property type="evidence" value="ECO:0007669"/>
    <property type="project" value="InterPro"/>
</dbReference>
<dbReference type="STRING" id="112901.SAMN04488500_10877"/>
<accession>A0A1W2BQX2</accession>
<keyword evidence="3" id="KW-1185">Reference proteome</keyword>
<dbReference type="Proteomes" id="UP000192738">
    <property type="component" value="Unassembled WGS sequence"/>
</dbReference>
<dbReference type="Pfam" id="PF00578">
    <property type="entry name" value="AhpC-TSA"/>
    <property type="match status" value="1"/>
</dbReference>
<dbReference type="InterPro" id="IPR036249">
    <property type="entry name" value="Thioredoxin-like_sf"/>
</dbReference>
<protein>
    <submittedName>
        <fullName evidence="2">AhpC/TSA family protein</fullName>
    </submittedName>
</protein>
<name>A0A1W2BQX2_9FIRM</name>
<evidence type="ECO:0000259" key="1">
    <source>
        <dbReference type="Pfam" id="PF00578"/>
    </source>
</evidence>
<reference evidence="2 3" key="1">
    <citation type="submission" date="2017-04" db="EMBL/GenBank/DDBJ databases">
        <authorList>
            <person name="Afonso C.L."/>
            <person name="Miller P.J."/>
            <person name="Scott M.A."/>
            <person name="Spackman E."/>
            <person name="Goraichik I."/>
            <person name="Dimitrov K.M."/>
            <person name="Suarez D.L."/>
            <person name="Swayne D.E."/>
        </authorList>
    </citation>
    <scope>NUCLEOTIDE SEQUENCE [LARGE SCALE GENOMIC DNA]</scope>
    <source>
        <strain evidence="2 3">DSM 5090</strain>
    </source>
</reference>